<dbReference type="InterPro" id="IPR013976">
    <property type="entry name" value="HDOD"/>
</dbReference>
<name>A0A917JH24_9GAMM</name>
<dbReference type="EMBL" id="BMPZ01000001">
    <property type="protein sequence ID" value="GGI68137.1"/>
    <property type="molecule type" value="Genomic_DNA"/>
</dbReference>
<dbReference type="InterPro" id="IPR003018">
    <property type="entry name" value="GAF"/>
</dbReference>
<protein>
    <submittedName>
        <fullName evidence="2">Signal transduction protein with HDOD/GAF domains</fullName>
    </submittedName>
</protein>
<dbReference type="Proteomes" id="UP000613743">
    <property type="component" value="Unassembled WGS sequence"/>
</dbReference>
<sequence>MNTVTGKTKGTEYWTQRISEQEMPALCSTVGTLEKLARDDKSSLSILGRSVMHDNALTARILRVVNSAIYSKGNTQITTVSRAAVILGFDCLRNICITAKLLSSLLENKNLSPKVYERLLKLMAQAFQAAVLAKMMLYEHDEEVQEQVFIAALLHHLGESAFWSSGGELTEQLDAELNKLIHVKDQHALIRKRLGTTFSQLSLGIAKNWGLGEVLIKSLTNPLEKTPETQSIFIANQLSEVLTQTEQDPERFEALIAQASEMLGVDAKKFRKKVIRCASATHKLVDAYDAKALGNYLPTEDSLKRITESEEDEKAQEADKLVRQNDASIELKKLKQLTRFTVAKTDFNLIITTALEGILDGVGVDRCGIWLVSPCRKKLQPRIVLGDDVETMKREFSVSLTELNNVFKQCLVKRENIWVNDPNSKTWRAKLGDYHRELVSPKGFVLCPLVVSDKVIGVYYADRVTTLRKFDDESFDSISHFAQLANVCLSVSTR</sequence>
<dbReference type="InterPro" id="IPR029016">
    <property type="entry name" value="GAF-like_dom_sf"/>
</dbReference>
<dbReference type="PANTHER" id="PTHR33525:SF3">
    <property type="entry name" value="RIBONUCLEASE Y"/>
    <property type="match status" value="1"/>
</dbReference>
<evidence type="ECO:0000259" key="1">
    <source>
        <dbReference type="PROSITE" id="PS51833"/>
    </source>
</evidence>
<evidence type="ECO:0000313" key="3">
    <source>
        <dbReference type="Proteomes" id="UP000613743"/>
    </source>
</evidence>
<dbReference type="Gene3D" id="3.30.450.40">
    <property type="match status" value="1"/>
</dbReference>
<dbReference type="Pfam" id="PF01590">
    <property type="entry name" value="GAF"/>
    <property type="match status" value="1"/>
</dbReference>
<gene>
    <name evidence="2" type="ORF">GCM10009332_01630</name>
</gene>
<dbReference type="PROSITE" id="PS51833">
    <property type="entry name" value="HDOD"/>
    <property type="match status" value="1"/>
</dbReference>
<proteinExistence type="predicted"/>
<dbReference type="SUPFAM" id="SSF109604">
    <property type="entry name" value="HD-domain/PDEase-like"/>
    <property type="match status" value="1"/>
</dbReference>
<comment type="caution">
    <text evidence="2">The sequence shown here is derived from an EMBL/GenBank/DDBJ whole genome shotgun (WGS) entry which is preliminary data.</text>
</comment>
<dbReference type="Gene3D" id="1.10.3210.10">
    <property type="entry name" value="Hypothetical protein af1432"/>
    <property type="match status" value="1"/>
</dbReference>
<dbReference type="SUPFAM" id="SSF55781">
    <property type="entry name" value="GAF domain-like"/>
    <property type="match status" value="1"/>
</dbReference>
<dbReference type="InterPro" id="IPR052340">
    <property type="entry name" value="RNase_Y/CdgJ"/>
</dbReference>
<dbReference type="AlphaFoldDB" id="A0A917JH24"/>
<reference evidence="2" key="1">
    <citation type="journal article" date="2014" name="Int. J. Syst. Evol. Microbiol.">
        <title>Complete genome sequence of Corynebacterium casei LMG S-19264T (=DSM 44701T), isolated from a smear-ripened cheese.</title>
        <authorList>
            <consortium name="US DOE Joint Genome Institute (JGI-PGF)"/>
            <person name="Walter F."/>
            <person name="Albersmeier A."/>
            <person name="Kalinowski J."/>
            <person name="Ruckert C."/>
        </authorList>
    </citation>
    <scope>NUCLEOTIDE SEQUENCE</scope>
    <source>
        <strain evidence="2">JCM 30804</strain>
    </source>
</reference>
<reference evidence="2" key="2">
    <citation type="submission" date="2020-09" db="EMBL/GenBank/DDBJ databases">
        <authorList>
            <person name="Sun Q."/>
            <person name="Ohkuma M."/>
        </authorList>
    </citation>
    <scope>NUCLEOTIDE SEQUENCE</scope>
    <source>
        <strain evidence="2">JCM 30804</strain>
    </source>
</reference>
<accession>A0A917JH24</accession>
<evidence type="ECO:0000313" key="2">
    <source>
        <dbReference type="EMBL" id="GGI68137.1"/>
    </source>
</evidence>
<keyword evidence="3" id="KW-1185">Reference proteome</keyword>
<feature type="domain" description="HDOD" evidence="1">
    <location>
        <begin position="23"/>
        <end position="225"/>
    </location>
</feature>
<organism evidence="2 3">
    <name type="scientific">Shewanella gelidii</name>
    <dbReference type="NCBI Taxonomy" id="1642821"/>
    <lineage>
        <taxon>Bacteria</taxon>
        <taxon>Pseudomonadati</taxon>
        <taxon>Pseudomonadota</taxon>
        <taxon>Gammaproteobacteria</taxon>
        <taxon>Alteromonadales</taxon>
        <taxon>Shewanellaceae</taxon>
        <taxon>Shewanella</taxon>
    </lineage>
</organism>
<dbReference type="Pfam" id="PF08668">
    <property type="entry name" value="HDOD"/>
    <property type="match status" value="1"/>
</dbReference>
<dbReference type="PANTHER" id="PTHR33525">
    <property type="match status" value="1"/>
</dbReference>